<keyword evidence="1" id="KW-1133">Transmembrane helix</keyword>
<evidence type="ECO:0000313" key="3">
    <source>
        <dbReference type="Proteomes" id="UP000246145"/>
    </source>
</evidence>
<sequence>MGTRVLFSILRIVGYLVVLLMLAAIIYAGATGIRYWSGIGV</sequence>
<feature type="transmembrane region" description="Helical" evidence="1">
    <location>
        <begin position="12"/>
        <end position="36"/>
    </location>
</feature>
<reference evidence="2 3" key="1">
    <citation type="submission" date="2018-04" db="EMBL/GenBank/DDBJ databases">
        <title>Genomic Encyclopedia of Type Strains, Phase IV (KMG-IV): sequencing the most valuable type-strain genomes for metagenomic binning, comparative biology and taxonomic classification.</title>
        <authorList>
            <person name="Goeker M."/>
        </authorList>
    </citation>
    <scope>NUCLEOTIDE SEQUENCE [LARGE SCALE GENOMIC DNA]</scope>
    <source>
        <strain evidence="2 3">DSM 10065</strain>
    </source>
</reference>
<keyword evidence="1" id="KW-0812">Transmembrane</keyword>
<dbReference type="AlphaFoldDB" id="A0A2U1CM23"/>
<dbReference type="Proteomes" id="UP000246145">
    <property type="component" value="Unassembled WGS sequence"/>
</dbReference>
<accession>A0A2U1CM23</accession>
<evidence type="ECO:0000256" key="1">
    <source>
        <dbReference type="SAM" id="Phobius"/>
    </source>
</evidence>
<evidence type="ECO:0000313" key="2">
    <source>
        <dbReference type="EMBL" id="PVY62070.1"/>
    </source>
</evidence>
<keyword evidence="3" id="KW-1185">Reference proteome</keyword>
<protein>
    <submittedName>
        <fullName evidence="2">Uncharacterized protein</fullName>
    </submittedName>
</protein>
<dbReference type="STRING" id="1231391.GCA_000308195_01517"/>
<keyword evidence="1" id="KW-0472">Membrane</keyword>
<dbReference type="EMBL" id="QEKO01000002">
    <property type="protein sequence ID" value="PVY62070.1"/>
    <property type="molecule type" value="Genomic_DNA"/>
</dbReference>
<comment type="caution">
    <text evidence="2">The sequence shown here is derived from an EMBL/GenBank/DDBJ whole genome shotgun (WGS) entry which is preliminary data.</text>
</comment>
<gene>
    <name evidence="2" type="ORF">C7440_1560</name>
</gene>
<proteinExistence type="predicted"/>
<name>A0A2U1CM23_9BURK</name>
<organism evidence="2 3">
    <name type="scientific">Pusillimonas noertemannii</name>
    <dbReference type="NCBI Taxonomy" id="305977"/>
    <lineage>
        <taxon>Bacteria</taxon>
        <taxon>Pseudomonadati</taxon>
        <taxon>Pseudomonadota</taxon>
        <taxon>Betaproteobacteria</taxon>
        <taxon>Burkholderiales</taxon>
        <taxon>Alcaligenaceae</taxon>
        <taxon>Pusillimonas</taxon>
    </lineage>
</organism>